<evidence type="ECO:0000313" key="2">
    <source>
        <dbReference type="Proteomes" id="UP000196331"/>
    </source>
</evidence>
<name>A0A1R4I3E7_9GAMM</name>
<organism evidence="1 2">
    <name type="scientific">Halomonas citrativorans</name>
    <dbReference type="NCBI Taxonomy" id="2742612"/>
    <lineage>
        <taxon>Bacteria</taxon>
        <taxon>Pseudomonadati</taxon>
        <taxon>Pseudomonadota</taxon>
        <taxon>Gammaproteobacteria</taxon>
        <taxon>Oceanospirillales</taxon>
        <taxon>Halomonadaceae</taxon>
        <taxon>Halomonas</taxon>
    </lineage>
</organism>
<comment type="caution">
    <text evidence="1">The sequence shown here is derived from an EMBL/GenBank/DDBJ whole genome shotgun (WGS) entry which is preliminary data.</text>
</comment>
<dbReference type="OrthoDB" id="6397421at2"/>
<protein>
    <submittedName>
        <fullName evidence="1">Uncharacterized protein</fullName>
    </submittedName>
</protein>
<dbReference type="AlphaFoldDB" id="A0A1R4I3E7"/>
<dbReference type="Proteomes" id="UP000196331">
    <property type="component" value="Unassembled WGS sequence"/>
</dbReference>
<dbReference type="RefSeq" id="WP_087110212.1">
    <property type="nucleotide sequence ID" value="NZ_FUKM01000056.1"/>
</dbReference>
<evidence type="ECO:0000313" key="1">
    <source>
        <dbReference type="EMBL" id="SJN14259.1"/>
    </source>
</evidence>
<accession>A0A1R4I3E7</accession>
<gene>
    <name evidence="1" type="ORF">CZ787_14250</name>
</gene>
<reference evidence="1 2" key="1">
    <citation type="submission" date="2017-02" db="EMBL/GenBank/DDBJ databases">
        <authorList>
            <person name="Dridi B."/>
        </authorList>
    </citation>
    <scope>NUCLEOTIDE SEQUENCE [LARGE SCALE GENOMIC DNA]</scope>
    <source>
        <strain evidence="1 2">JB380</strain>
    </source>
</reference>
<proteinExistence type="predicted"/>
<sequence>MTEGQYLAWLADLNAERIVLAELHHAHGVKYVATGPYMSLPGDSDPNRPYDDILKSAVDITTRIDGLTTFGEVALIDDGSITEWISHAWEGHKIRIFIGAPDWSRDDFRLLATGRNGGITEARRGKIVFRMNDESAVLDERIDTGELPNDAGPVPLALGSIFNAPAYRVSTETLTYRASFLPVTSIDAKDAGAPITHTTHTANGTITLAASLVDTLTIDIEEPHNTPVKIIEWIADYYGIPIGTVEMPNYQVGVYYSGGDVVGSQILDDLCAGLGAYWFVDQVGALVVRQHTLPAVADVTIVGDDIRYDQVRLSETEPPWRGLTLRWGRNYSPLSTVAGVVDEQSPNEATRLRTEWRESRATQVVEDYPLAQHVTRDSVIQNADDAATERDRQLALRITQREIWELEASLAPVQVGQAADIQHRRLAGRLGRLISVGRSLPREKTNLGVWV</sequence>
<dbReference type="EMBL" id="FUKM01000056">
    <property type="protein sequence ID" value="SJN14259.1"/>
    <property type="molecule type" value="Genomic_DNA"/>
</dbReference>